<dbReference type="InterPro" id="IPR053149">
    <property type="entry name" value="TPK"/>
</dbReference>
<dbReference type="InterPro" id="IPR007371">
    <property type="entry name" value="TPK_catalytic"/>
</dbReference>
<dbReference type="RefSeq" id="WP_097040358.1">
    <property type="nucleotide sequence ID" value="NZ_OBEK01000002.1"/>
</dbReference>
<dbReference type="GO" id="GO:0030975">
    <property type="term" value="F:thiamine binding"/>
    <property type="evidence" value="ECO:0007669"/>
    <property type="project" value="InterPro"/>
</dbReference>
<feature type="domain" description="Thiamin pyrophosphokinase thiamin-binding" evidence="6">
    <location>
        <begin position="141"/>
        <end position="207"/>
    </location>
</feature>
<keyword evidence="4" id="KW-0067">ATP-binding</keyword>
<dbReference type="CDD" id="cd07995">
    <property type="entry name" value="TPK"/>
    <property type="match status" value="1"/>
</dbReference>
<evidence type="ECO:0000256" key="4">
    <source>
        <dbReference type="ARBA" id="ARBA00022840"/>
    </source>
</evidence>
<evidence type="ECO:0000313" key="8">
    <source>
        <dbReference type="Proteomes" id="UP000219356"/>
    </source>
</evidence>
<dbReference type="GO" id="GO:0016301">
    <property type="term" value="F:kinase activity"/>
    <property type="evidence" value="ECO:0007669"/>
    <property type="project" value="UniProtKB-KW"/>
</dbReference>
<evidence type="ECO:0000256" key="5">
    <source>
        <dbReference type="NCBIfam" id="TIGR01378"/>
    </source>
</evidence>
<dbReference type="InterPro" id="IPR007373">
    <property type="entry name" value="Thiamin_PyroPKinase_B1-bd"/>
</dbReference>
<dbReference type="EC" id="2.7.6.2" evidence="5"/>
<reference evidence="8" key="1">
    <citation type="submission" date="2017-09" db="EMBL/GenBank/DDBJ databases">
        <authorList>
            <person name="Varghese N."/>
            <person name="Submissions S."/>
        </authorList>
    </citation>
    <scope>NUCLEOTIDE SEQUENCE [LARGE SCALE GENOMIC DNA]</scope>
    <source>
        <strain evidence="8">CGMCC 1.8913</strain>
    </source>
</reference>
<dbReference type="NCBIfam" id="TIGR01378">
    <property type="entry name" value="thi_PPkinase"/>
    <property type="match status" value="1"/>
</dbReference>
<keyword evidence="3 7" id="KW-0418">Kinase</keyword>
<dbReference type="GO" id="GO:0006772">
    <property type="term" value="P:thiamine metabolic process"/>
    <property type="evidence" value="ECO:0007669"/>
    <property type="project" value="UniProtKB-UniRule"/>
</dbReference>
<gene>
    <name evidence="7" type="ORF">SAMN05421503_1247</name>
</gene>
<dbReference type="InterPro" id="IPR006282">
    <property type="entry name" value="Thi_PPkinase"/>
</dbReference>
<keyword evidence="1" id="KW-0808">Transferase</keyword>
<name>A0A285NKL2_9BACI</name>
<dbReference type="GO" id="GO:0004788">
    <property type="term" value="F:thiamine diphosphokinase activity"/>
    <property type="evidence" value="ECO:0007669"/>
    <property type="project" value="UniProtKB-UniRule"/>
</dbReference>
<dbReference type="SUPFAM" id="SSF63862">
    <property type="entry name" value="Thiamin pyrophosphokinase, substrate-binding domain"/>
    <property type="match status" value="1"/>
</dbReference>
<dbReference type="Gene3D" id="3.40.50.10240">
    <property type="entry name" value="Thiamin pyrophosphokinase, catalytic domain"/>
    <property type="match status" value="1"/>
</dbReference>
<protein>
    <recommendedName>
        <fullName evidence="5">Thiamine diphosphokinase</fullName>
        <ecNumber evidence="5">2.7.6.2</ecNumber>
    </recommendedName>
</protein>
<dbReference type="InterPro" id="IPR036759">
    <property type="entry name" value="TPK_catalytic_sf"/>
</dbReference>
<proteinExistence type="predicted"/>
<dbReference type="Proteomes" id="UP000219356">
    <property type="component" value="Unassembled WGS sequence"/>
</dbReference>
<dbReference type="Pfam" id="PF04265">
    <property type="entry name" value="TPK_B1_binding"/>
    <property type="match status" value="1"/>
</dbReference>
<organism evidence="7 8">
    <name type="scientific">Terribacillus aidingensis</name>
    <dbReference type="NCBI Taxonomy" id="586416"/>
    <lineage>
        <taxon>Bacteria</taxon>
        <taxon>Bacillati</taxon>
        <taxon>Bacillota</taxon>
        <taxon>Bacilli</taxon>
        <taxon>Bacillales</taxon>
        <taxon>Bacillaceae</taxon>
        <taxon>Terribacillus</taxon>
    </lineage>
</organism>
<dbReference type="PANTHER" id="PTHR41299:SF1">
    <property type="entry name" value="THIAMINE PYROPHOSPHOKINASE"/>
    <property type="match status" value="1"/>
</dbReference>
<dbReference type="GO" id="GO:0005524">
    <property type="term" value="F:ATP binding"/>
    <property type="evidence" value="ECO:0007669"/>
    <property type="project" value="UniProtKB-KW"/>
</dbReference>
<evidence type="ECO:0000256" key="1">
    <source>
        <dbReference type="ARBA" id="ARBA00022679"/>
    </source>
</evidence>
<dbReference type="STRING" id="586416.GZ22_06640"/>
<evidence type="ECO:0000313" key="7">
    <source>
        <dbReference type="EMBL" id="SNZ09497.1"/>
    </source>
</evidence>
<evidence type="ECO:0000256" key="3">
    <source>
        <dbReference type="ARBA" id="ARBA00022777"/>
    </source>
</evidence>
<dbReference type="InterPro" id="IPR036371">
    <property type="entry name" value="TPK_B1-bd_sf"/>
</dbReference>
<dbReference type="SUPFAM" id="SSF63999">
    <property type="entry name" value="Thiamin pyrophosphokinase, catalytic domain"/>
    <property type="match status" value="1"/>
</dbReference>
<evidence type="ECO:0000259" key="6">
    <source>
        <dbReference type="SMART" id="SM00983"/>
    </source>
</evidence>
<dbReference type="Pfam" id="PF04263">
    <property type="entry name" value="TPK_catalytic"/>
    <property type="match status" value="1"/>
</dbReference>
<dbReference type="SMART" id="SM00983">
    <property type="entry name" value="TPK_B1_binding"/>
    <property type="match status" value="1"/>
</dbReference>
<dbReference type="GO" id="GO:0009229">
    <property type="term" value="P:thiamine diphosphate biosynthetic process"/>
    <property type="evidence" value="ECO:0007669"/>
    <property type="project" value="InterPro"/>
</dbReference>
<dbReference type="PANTHER" id="PTHR41299">
    <property type="entry name" value="THIAMINE PYROPHOSPHOKINASE"/>
    <property type="match status" value="1"/>
</dbReference>
<evidence type="ECO:0000256" key="2">
    <source>
        <dbReference type="ARBA" id="ARBA00022741"/>
    </source>
</evidence>
<sequence length="219" mass="24104">MSAKLSVGIVGGSGNLPDLNPAAHTIWIGADAGALALASAGIRMKVAVGDFDSVSPEELEAIKHYADKVYVYPPEKDETDFELAIRQAEEIKADKVAVYGVTGGRLDHELINIQMLYRMLDSFSSAIIIDRQNSVQMHRPGTYHIEQDQNYRYISFLSFSEQVTGLTLTGFKYPLTDASIQWGETLSISNELVAQTGTYSFVTGIVIIIKSKDVQKLQR</sequence>
<keyword evidence="2" id="KW-0547">Nucleotide-binding</keyword>
<dbReference type="AlphaFoldDB" id="A0A285NKL2"/>
<dbReference type="OrthoDB" id="9804377at2"/>
<accession>A0A285NKL2</accession>
<keyword evidence="8" id="KW-1185">Reference proteome</keyword>
<dbReference type="EMBL" id="OBEK01000002">
    <property type="protein sequence ID" value="SNZ09497.1"/>
    <property type="molecule type" value="Genomic_DNA"/>
</dbReference>